<dbReference type="Proteomes" id="UP000275078">
    <property type="component" value="Unassembled WGS sequence"/>
</dbReference>
<feature type="region of interest" description="Disordered" evidence="1">
    <location>
        <begin position="301"/>
        <end position="320"/>
    </location>
</feature>
<feature type="region of interest" description="Disordered" evidence="1">
    <location>
        <begin position="362"/>
        <end position="385"/>
    </location>
</feature>
<proteinExistence type="predicted"/>
<sequence>MQQQTPSRGFYYDRTSLDYTHHAITESDIQFFGAHTNTRSPTTMPCPRPRQSRRSRSRGSLTNNGRPAFFGSDDESDSEVSEPSTPTPNRRRKRAAPNDTEEPDSRTVKRTAVDEWNAGRTGTQKVPIAVESDASAEESEAEDAVPGTAVESDASVEEHEAEDAVPSTPVQREPKAGRFDSEELYAPPVPRRILDAATTAAGKSSENKIPDRTDPEEATGAPPAEAEGVLSPAATQIVQVPRTPDSKHPYTVRYLYSIRAPQAMILPPSVEAAQIVARNAFMHPEQPPLLLFLNEAPFPPTQPIPPRRPAPPPRACTTAQPEPDQAALREAYAASLKPAARGCLVRSDPAACVSRKGRKVRSVGQDVQGRGTSMRGGSREAGAEVGKDTGRELVEVEGVGEALRETKRERVGTTTPTVKGKTVKPQDRSTSSAYGRQRRQGKVQPMEGAKEVVVEVGQDAGHESVPLRAAEAAPQPEGEQLVTTTPTAEAGRGKPRGRTASGASGAQVLQVHVQPVEGGSEAGTEVGQVTAQSTSRAEPASEFEEVTRQEAARLDSASTLLAGMQSPPQPELEDSGLQLDTDMTGNDQLPEASRVDSAPPAEIQSPQPEISALQVDTDTTCTINNHGRLSISSTEMLPVEKQNTVQQMASKSTASRLKTMVDELEQQAKQAILKEHLRALQTPGTDLKASSERVREMIGYHKEALKRFEEVWRSQLGDEA</sequence>
<feature type="compositionally biased region" description="Polar residues" evidence="1">
    <location>
        <begin position="527"/>
        <end position="536"/>
    </location>
</feature>
<feature type="compositionally biased region" description="Basic and acidic residues" evidence="1">
    <location>
        <begin position="205"/>
        <end position="215"/>
    </location>
</feature>
<feature type="compositionally biased region" description="Pro residues" evidence="1">
    <location>
        <begin position="301"/>
        <end position="314"/>
    </location>
</feature>
<accession>A0A3N4HW76</accession>
<dbReference type="AlphaFoldDB" id="A0A3N4HW76"/>
<evidence type="ECO:0000313" key="2">
    <source>
        <dbReference type="EMBL" id="RPA73924.1"/>
    </source>
</evidence>
<feature type="compositionally biased region" description="Basic and acidic residues" evidence="1">
    <location>
        <begin position="172"/>
        <end position="181"/>
    </location>
</feature>
<keyword evidence="3" id="KW-1185">Reference proteome</keyword>
<name>A0A3N4HW76_ASCIM</name>
<evidence type="ECO:0000313" key="3">
    <source>
        <dbReference type="Proteomes" id="UP000275078"/>
    </source>
</evidence>
<feature type="region of interest" description="Disordered" evidence="1">
    <location>
        <begin position="35"/>
        <end position="244"/>
    </location>
</feature>
<gene>
    <name evidence="2" type="ORF">BJ508DRAFT_340805</name>
</gene>
<feature type="compositionally biased region" description="Basic and acidic residues" evidence="1">
    <location>
        <begin position="402"/>
        <end position="411"/>
    </location>
</feature>
<feature type="region of interest" description="Disordered" evidence="1">
    <location>
        <begin position="398"/>
        <end position="606"/>
    </location>
</feature>
<reference evidence="2 3" key="1">
    <citation type="journal article" date="2018" name="Nat. Ecol. Evol.">
        <title>Pezizomycetes genomes reveal the molecular basis of ectomycorrhizal truffle lifestyle.</title>
        <authorList>
            <person name="Murat C."/>
            <person name="Payen T."/>
            <person name="Noel B."/>
            <person name="Kuo A."/>
            <person name="Morin E."/>
            <person name="Chen J."/>
            <person name="Kohler A."/>
            <person name="Krizsan K."/>
            <person name="Balestrini R."/>
            <person name="Da Silva C."/>
            <person name="Montanini B."/>
            <person name="Hainaut M."/>
            <person name="Levati E."/>
            <person name="Barry K.W."/>
            <person name="Belfiori B."/>
            <person name="Cichocki N."/>
            <person name="Clum A."/>
            <person name="Dockter R.B."/>
            <person name="Fauchery L."/>
            <person name="Guy J."/>
            <person name="Iotti M."/>
            <person name="Le Tacon F."/>
            <person name="Lindquist E.A."/>
            <person name="Lipzen A."/>
            <person name="Malagnac F."/>
            <person name="Mello A."/>
            <person name="Molinier V."/>
            <person name="Miyauchi S."/>
            <person name="Poulain J."/>
            <person name="Riccioni C."/>
            <person name="Rubini A."/>
            <person name="Sitrit Y."/>
            <person name="Splivallo R."/>
            <person name="Traeger S."/>
            <person name="Wang M."/>
            <person name="Zifcakova L."/>
            <person name="Wipf D."/>
            <person name="Zambonelli A."/>
            <person name="Paolocci F."/>
            <person name="Nowrousian M."/>
            <person name="Ottonello S."/>
            <person name="Baldrian P."/>
            <person name="Spatafora J.W."/>
            <person name="Henrissat B."/>
            <person name="Nagy L.G."/>
            <person name="Aury J.M."/>
            <person name="Wincker P."/>
            <person name="Grigoriev I.V."/>
            <person name="Bonfante P."/>
            <person name="Martin F.M."/>
        </authorList>
    </citation>
    <scope>NUCLEOTIDE SEQUENCE [LARGE SCALE GENOMIC DNA]</scope>
    <source>
        <strain evidence="2 3">RN42</strain>
    </source>
</reference>
<feature type="compositionally biased region" description="Basic and acidic residues" evidence="1">
    <location>
        <begin position="103"/>
        <end position="113"/>
    </location>
</feature>
<organism evidence="2 3">
    <name type="scientific">Ascobolus immersus RN42</name>
    <dbReference type="NCBI Taxonomy" id="1160509"/>
    <lineage>
        <taxon>Eukaryota</taxon>
        <taxon>Fungi</taxon>
        <taxon>Dikarya</taxon>
        <taxon>Ascomycota</taxon>
        <taxon>Pezizomycotina</taxon>
        <taxon>Pezizomycetes</taxon>
        <taxon>Pezizales</taxon>
        <taxon>Ascobolaceae</taxon>
        <taxon>Ascobolus</taxon>
    </lineage>
</organism>
<dbReference type="EMBL" id="ML119807">
    <property type="protein sequence ID" value="RPA73924.1"/>
    <property type="molecule type" value="Genomic_DNA"/>
</dbReference>
<feature type="compositionally biased region" description="Acidic residues" evidence="1">
    <location>
        <begin position="134"/>
        <end position="143"/>
    </location>
</feature>
<evidence type="ECO:0000256" key="1">
    <source>
        <dbReference type="SAM" id="MobiDB-lite"/>
    </source>
</evidence>
<feature type="compositionally biased region" description="Low complexity" evidence="1">
    <location>
        <begin position="218"/>
        <end position="228"/>
    </location>
</feature>
<protein>
    <submittedName>
        <fullName evidence="2">Uncharacterized protein</fullName>
    </submittedName>
</protein>
<feature type="compositionally biased region" description="Low complexity" evidence="1">
    <location>
        <begin position="469"/>
        <end position="480"/>
    </location>
</feature>